<feature type="compositionally biased region" description="Basic and acidic residues" evidence="1">
    <location>
        <begin position="10"/>
        <end position="24"/>
    </location>
</feature>
<reference evidence="2" key="1">
    <citation type="submission" date="2023-03" db="EMBL/GenBank/DDBJ databases">
        <title>Massive genome expansion in bonnet fungi (Mycena s.s.) driven by repeated elements and novel gene families across ecological guilds.</title>
        <authorList>
            <consortium name="Lawrence Berkeley National Laboratory"/>
            <person name="Harder C.B."/>
            <person name="Miyauchi S."/>
            <person name="Viragh M."/>
            <person name="Kuo A."/>
            <person name="Thoen E."/>
            <person name="Andreopoulos B."/>
            <person name="Lu D."/>
            <person name="Skrede I."/>
            <person name="Drula E."/>
            <person name="Henrissat B."/>
            <person name="Morin E."/>
            <person name="Kohler A."/>
            <person name="Barry K."/>
            <person name="LaButti K."/>
            <person name="Morin E."/>
            <person name="Salamov A."/>
            <person name="Lipzen A."/>
            <person name="Mereny Z."/>
            <person name="Hegedus B."/>
            <person name="Baldrian P."/>
            <person name="Stursova M."/>
            <person name="Weitz H."/>
            <person name="Taylor A."/>
            <person name="Grigoriev I.V."/>
            <person name="Nagy L.G."/>
            <person name="Martin F."/>
            <person name="Kauserud H."/>
        </authorList>
    </citation>
    <scope>NUCLEOTIDE SEQUENCE</scope>
    <source>
        <strain evidence="2">CBHHK182m</strain>
    </source>
</reference>
<gene>
    <name evidence="2" type="ORF">B0H16DRAFT_1463480</name>
</gene>
<proteinExistence type="predicted"/>
<evidence type="ECO:0000313" key="2">
    <source>
        <dbReference type="EMBL" id="KAJ7743809.1"/>
    </source>
</evidence>
<dbReference type="AlphaFoldDB" id="A0AAD7IIC3"/>
<feature type="compositionally biased region" description="Low complexity" evidence="1">
    <location>
        <begin position="274"/>
        <end position="283"/>
    </location>
</feature>
<dbReference type="Proteomes" id="UP001215598">
    <property type="component" value="Unassembled WGS sequence"/>
</dbReference>
<organism evidence="2 3">
    <name type="scientific">Mycena metata</name>
    <dbReference type="NCBI Taxonomy" id="1033252"/>
    <lineage>
        <taxon>Eukaryota</taxon>
        <taxon>Fungi</taxon>
        <taxon>Dikarya</taxon>
        <taxon>Basidiomycota</taxon>
        <taxon>Agaricomycotina</taxon>
        <taxon>Agaricomycetes</taxon>
        <taxon>Agaricomycetidae</taxon>
        <taxon>Agaricales</taxon>
        <taxon>Marasmiineae</taxon>
        <taxon>Mycenaceae</taxon>
        <taxon>Mycena</taxon>
    </lineage>
</organism>
<dbReference type="EMBL" id="JARKIB010000089">
    <property type="protein sequence ID" value="KAJ7743809.1"/>
    <property type="molecule type" value="Genomic_DNA"/>
</dbReference>
<keyword evidence="3" id="KW-1185">Reference proteome</keyword>
<evidence type="ECO:0000313" key="3">
    <source>
        <dbReference type="Proteomes" id="UP001215598"/>
    </source>
</evidence>
<sequence length="441" mass="50142">MTCVHGKQRKVNDSDNESTHDTPHRPGIKPSGPPKPNLPDLPAAPQKETIPASGFRGLYSENLQDFPKSIADIKNSKSLDFVEQEFRWMFDHRTVTLNSWWRNSHNTAPMTPLGCPWAPPPTPKVNLHTAFIHTYTAPRLAVIETQEFHQCLITFAEHWNYVISNVGTERFLERFTELNSTESLRKHLESMVLSKNSIQDKHATLQTEEHVKSFNSDPTAHHGKTFSGPERHISTDTEQIVRKQELRLQLELKAPASSSKLTPAKPLQIKGAASKSTPSPLKALPPSSLLSNSLIGVSKPRASWVMMGWRVLKECPALEKPTILIVDGLIQPYQPDHGSGLPYKKGVQFNHPKQLSSFRYHMLIQPGHEDFPLFMLEDFLARQVAIHFTNTVQAVLTHTSWWTQKRVGQSRRKHRCSYWLWAVELAVDNNNSQDRPPEKRL</sequence>
<feature type="region of interest" description="Disordered" evidence="1">
    <location>
        <begin position="1"/>
        <end position="47"/>
    </location>
</feature>
<evidence type="ECO:0000256" key="1">
    <source>
        <dbReference type="SAM" id="MobiDB-lite"/>
    </source>
</evidence>
<protein>
    <submittedName>
        <fullName evidence="2">Uncharacterized protein</fullName>
    </submittedName>
</protein>
<comment type="caution">
    <text evidence="2">The sequence shown here is derived from an EMBL/GenBank/DDBJ whole genome shotgun (WGS) entry which is preliminary data.</text>
</comment>
<feature type="region of interest" description="Disordered" evidence="1">
    <location>
        <begin position="257"/>
        <end position="283"/>
    </location>
</feature>
<name>A0AAD7IIC3_9AGAR</name>
<accession>A0AAD7IIC3</accession>